<evidence type="ECO:0000256" key="1">
    <source>
        <dbReference type="SAM" id="MobiDB-lite"/>
    </source>
</evidence>
<feature type="region of interest" description="Disordered" evidence="1">
    <location>
        <begin position="123"/>
        <end position="146"/>
    </location>
</feature>
<proteinExistence type="predicted"/>
<accession>A0ABW1A6A4</accession>
<evidence type="ECO:0000313" key="2">
    <source>
        <dbReference type="EMBL" id="MFC5749519.1"/>
    </source>
</evidence>
<dbReference type="RefSeq" id="WP_378285247.1">
    <property type="nucleotide sequence ID" value="NZ_JBHSON010000043.1"/>
</dbReference>
<name>A0ABW1A6A4_9ACTN</name>
<feature type="compositionally biased region" description="Basic residues" evidence="1">
    <location>
        <begin position="123"/>
        <end position="136"/>
    </location>
</feature>
<dbReference type="Proteomes" id="UP001596074">
    <property type="component" value="Unassembled WGS sequence"/>
</dbReference>
<dbReference type="EMBL" id="JBHSON010000043">
    <property type="protein sequence ID" value="MFC5749519.1"/>
    <property type="molecule type" value="Genomic_DNA"/>
</dbReference>
<sequence>MHHRTKPPPHEVTALFPPPWAEFEIDPEVALAQLRARFPSVVMWLGEHTGRYWAMVRNRSQHDHILEATSPSDLSRMIAIQAAHATRPLPGYGMATPRTSPGISASYQARPWPRLLPRVLRSLTHRKSTNHPHTHRSSALWERGRQ</sequence>
<organism evidence="2 3">
    <name type="scientific">Actinomadura rugatobispora</name>
    <dbReference type="NCBI Taxonomy" id="1994"/>
    <lineage>
        <taxon>Bacteria</taxon>
        <taxon>Bacillati</taxon>
        <taxon>Actinomycetota</taxon>
        <taxon>Actinomycetes</taxon>
        <taxon>Streptosporangiales</taxon>
        <taxon>Thermomonosporaceae</taxon>
        <taxon>Actinomadura</taxon>
    </lineage>
</organism>
<evidence type="ECO:0000313" key="3">
    <source>
        <dbReference type="Proteomes" id="UP001596074"/>
    </source>
</evidence>
<gene>
    <name evidence="2" type="ORF">ACFPZN_28185</name>
</gene>
<protein>
    <submittedName>
        <fullName evidence="2">Uncharacterized protein</fullName>
    </submittedName>
</protein>
<reference evidence="3" key="1">
    <citation type="journal article" date="2019" name="Int. J. Syst. Evol. Microbiol.">
        <title>The Global Catalogue of Microorganisms (GCM) 10K type strain sequencing project: providing services to taxonomists for standard genome sequencing and annotation.</title>
        <authorList>
            <consortium name="The Broad Institute Genomics Platform"/>
            <consortium name="The Broad Institute Genome Sequencing Center for Infectious Disease"/>
            <person name="Wu L."/>
            <person name="Ma J."/>
        </authorList>
    </citation>
    <scope>NUCLEOTIDE SEQUENCE [LARGE SCALE GENOMIC DNA]</scope>
    <source>
        <strain evidence="3">KCTC 42087</strain>
    </source>
</reference>
<keyword evidence="3" id="KW-1185">Reference proteome</keyword>
<comment type="caution">
    <text evidence="2">The sequence shown here is derived from an EMBL/GenBank/DDBJ whole genome shotgun (WGS) entry which is preliminary data.</text>
</comment>